<sequence>MRQKLQETPSPALYRAPVTVPATVVGGQQQSVDVSTVQALPSTVRRKARTPRKLLLRQAVLGLVLFFVVPWMPPDQKLVALNTPYKPLVLAPDSANAVYARAETLLKNDFRPFRDSQRESSHGKTRLPKGLQDPYGVKALEDIRALDQRGAPLLPLVQQALARTFDHRNGQQHSFFVTSRDLTVISIRHGVLAAAAGRHGEAVSAYLDAMALGTQANHYARETALRQGLEALAFSASQLSPTEARAATLRLESILAKRPAFIAEISAQQAERKDYAQYLSYPRFFAPSENINRMTRVPILRVIANYQAAHYGAVVQQQLALLQAPDAQTVQKLRATVPEWLPNHDLLGYTASDFDWYTQNTARAATVLQQLKAQAGKGK</sequence>
<keyword evidence="2" id="KW-0812">Transmembrane</keyword>
<gene>
    <name evidence="3" type="ORF">HNQ39_004326</name>
</gene>
<evidence type="ECO:0000256" key="2">
    <source>
        <dbReference type="SAM" id="Phobius"/>
    </source>
</evidence>
<comment type="caution">
    <text evidence="3">The sequence shown here is derived from an EMBL/GenBank/DDBJ whole genome shotgun (WGS) entry which is preliminary data.</text>
</comment>
<organism evidence="3 4">
    <name type="scientific">Armatimonas rosea</name>
    <dbReference type="NCBI Taxonomy" id="685828"/>
    <lineage>
        <taxon>Bacteria</taxon>
        <taxon>Bacillati</taxon>
        <taxon>Armatimonadota</taxon>
        <taxon>Armatimonadia</taxon>
        <taxon>Armatimonadales</taxon>
        <taxon>Armatimonadaceae</taxon>
        <taxon>Armatimonas</taxon>
    </lineage>
</organism>
<keyword evidence="2" id="KW-0472">Membrane</keyword>
<dbReference type="AlphaFoldDB" id="A0A7W9STE1"/>
<evidence type="ECO:0000313" key="3">
    <source>
        <dbReference type="EMBL" id="MBB6052505.1"/>
    </source>
</evidence>
<keyword evidence="2" id="KW-1133">Transmembrane helix</keyword>
<name>A0A7W9STE1_ARMRO</name>
<dbReference type="EMBL" id="JACHGW010000004">
    <property type="protein sequence ID" value="MBB6052505.1"/>
    <property type="molecule type" value="Genomic_DNA"/>
</dbReference>
<dbReference type="Proteomes" id="UP000520814">
    <property type="component" value="Unassembled WGS sequence"/>
</dbReference>
<proteinExistence type="predicted"/>
<dbReference type="RefSeq" id="WP_184201657.1">
    <property type="nucleotide sequence ID" value="NZ_JACHGW010000004.1"/>
</dbReference>
<keyword evidence="4" id="KW-1185">Reference proteome</keyword>
<feature type="region of interest" description="Disordered" evidence="1">
    <location>
        <begin position="110"/>
        <end position="131"/>
    </location>
</feature>
<evidence type="ECO:0000256" key="1">
    <source>
        <dbReference type="SAM" id="MobiDB-lite"/>
    </source>
</evidence>
<feature type="compositionally biased region" description="Basic and acidic residues" evidence="1">
    <location>
        <begin position="110"/>
        <end position="122"/>
    </location>
</feature>
<feature type="transmembrane region" description="Helical" evidence="2">
    <location>
        <begin position="54"/>
        <end position="72"/>
    </location>
</feature>
<evidence type="ECO:0000313" key="4">
    <source>
        <dbReference type="Proteomes" id="UP000520814"/>
    </source>
</evidence>
<accession>A0A7W9STE1</accession>
<protein>
    <submittedName>
        <fullName evidence="3">Uncharacterized protein</fullName>
    </submittedName>
</protein>
<reference evidence="3 4" key="1">
    <citation type="submission" date="2020-08" db="EMBL/GenBank/DDBJ databases">
        <title>Genomic Encyclopedia of Type Strains, Phase IV (KMG-IV): sequencing the most valuable type-strain genomes for metagenomic binning, comparative biology and taxonomic classification.</title>
        <authorList>
            <person name="Goeker M."/>
        </authorList>
    </citation>
    <scope>NUCLEOTIDE SEQUENCE [LARGE SCALE GENOMIC DNA]</scope>
    <source>
        <strain evidence="3 4">DSM 23562</strain>
    </source>
</reference>